<feature type="compositionally biased region" description="Polar residues" evidence="1">
    <location>
        <begin position="719"/>
        <end position="729"/>
    </location>
</feature>
<name>A0AAU8BUE6_9VIRU</name>
<dbReference type="Pfam" id="PF26212">
    <property type="entry name" value="Phage_T7_Gp15"/>
    <property type="match status" value="1"/>
</dbReference>
<accession>A0AAU8BUE6</accession>
<organism evidence="2">
    <name type="scientific">Pseudomonas phage PMBT23</name>
    <dbReference type="NCBI Taxonomy" id="3137284"/>
    <lineage>
        <taxon>Viruses</taxon>
    </lineage>
</organism>
<feature type="compositionally biased region" description="Basic and acidic residues" evidence="1">
    <location>
        <begin position="708"/>
        <end position="718"/>
    </location>
</feature>
<proteinExistence type="predicted"/>
<feature type="region of interest" description="Disordered" evidence="1">
    <location>
        <begin position="708"/>
        <end position="729"/>
    </location>
</feature>
<protein>
    <submittedName>
        <fullName evidence="2">DNA ejectosome component internal virion protein</fullName>
    </submittedName>
</protein>
<sequence>MANSIERAVDGAQMQQSGRLNSSVGTVGFQASVQRAPVGSNGFAEAMQNFVKAGTNAYGAYKDEKLKTADARSNEIIRKLTPDQRREAISAGTLLYQDDPDAMNMLRYKTGRTAAYDVEDEIQQKLQSGEFDGKDRDYLDKYRQQRLTDASKAYAESAGINESDPEYQRGYNEDIVHRSASIFDLHGQRRSKWFQSQAAVNTRGDLAPLLDDPEVMNTPSGGEHIANYFNHGIASNQFPTDQSVMSSLTQLVNDAQNKPGGGNLIQSLRGQTLNVLGGARKVEDLMGADVLDNAIVKANENEYKKNADRTRSFSLGITQAINQDDAATGWSMLQKLRGDNSWVQQGDEMTPQKQMLIQAEQHLMTRVKEDSQKRAEGMKQATMQDNRMDVLDKAYAARIAGENVPVSPKDQAVDHNVTGEFKESDGPTFAARTMDRINNSGLSDEKKDAMRAQYLNADYEGGPFQTYYKTLITDAQREWATSVRHGEAGDMPRLQELQRAYATNSATIGAVFPDQADFLEQLKDLADGAITPEVLIDQQRSKNGISPDEQKFRNDEWMNMMNDTSNKDLSSIPGPLQRLARTIYDGAIERHGNPKLAREKLAQWLQDNTVAFSEKDDDSAYIGRLDKRTLMASPEDVNSWKAGQEIVNKTMQGLLETPAWVGASASVSSDSSTGDILISSPTGRRVRLTKQSLQLIYKAQQEAAQQKAFREGVDEAKGRQNSIEGLKSSSKQFAKEGLKSF</sequence>
<dbReference type="InterPro" id="IPR038993">
    <property type="entry name" value="Gp15"/>
</dbReference>
<evidence type="ECO:0000256" key="1">
    <source>
        <dbReference type="SAM" id="MobiDB-lite"/>
    </source>
</evidence>
<evidence type="ECO:0000313" key="2">
    <source>
        <dbReference type="EMBL" id="XCD29415.1"/>
    </source>
</evidence>
<reference evidence="2" key="1">
    <citation type="submission" date="2024-03" db="EMBL/GenBank/DDBJ databases">
        <title>This phage originates from the Bacteriophage catalogue of the Bacteriophage Competence Centre, Department of Microbiology und Biotechnology, Max Rubner-Institut, Kiel, Germany.</title>
        <authorList>
            <person name="Sprotte S."/>
            <person name="Brinks E."/>
        </authorList>
    </citation>
    <scope>NUCLEOTIDE SEQUENCE</scope>
</reference>
<dbReference type="EMBL" id="PP554577">
    <property type="protein sequence ID" value="XCD29415.1"/>
    <property type="molecule type" value="Genomic_DNA"/>
</dbReference>